<evidence type="ECO:0000313" key="9">
    <source>
        <dbReference type="EMBL" id="AZI57494.1"/>
    </source>
</evidence>
<dbReference type="InterPro" id="IPR027417">
    <property type="entry name" value="P-loop_NTPase"/>
</dbReference>
<dbReference type="InterPro" id="IPR008984">
    <property type="entry name" value="SMAD_FHA_dom_sf"/>
</dbReference>
<proteinExistence type="predicted"/>
<protein>
    <submittedName>
        <fullName evidence="9">FHA domain-containing protein</fullName>
    </submittedName>
</protein>
<keyword evidence="2 4" id="KW-0547">Nucleotide-binding</keyword>
<dbReference type="InterPro" id="IPR000253">
    <property type="entry name" value="FHA_dom"/>
</dbReference>
<evidence type="ECO:0000256" key="1">
    <source>
        <dbReference type="ARBA" id="ARBA00022553"/>
    </source>
</evidence>
<keyword evidence="3 4" id="KW-0067">ATP-binding</keyword>
<evidence type="ECO:0000256" key="2">
    <source>
        <dbReference type="ARBA" id="ARBA00022741"/>
    </source>
</evidence>
<feature type="domain" description="FHA" evidence="7">
    <location>
        <begin position="108"/>
        <end position="157"/>
    </location>
</feature>
<dbReference type="Gene3D" id="3.40.50.300">
    <property type="entry name" value="P-loop containing nucleotide triphosphate hydrolases"/>
    <property type="match status" value="3"/>
</dbReference>
<sequence length="1335" mass="140216">MHSFNLPITLESLTGIQSLVITCPVGTTWGSVSERVCLLGGVASGVSWFVGGRMAQPDWALGAAPLLTGVRLTAQPVTHRGDAVGVIGVCCVSGPDAGGEVPLEPGKLVLGRDSAADLSVNDPQMSWRHASVALSTDTIEIRDTGSTNGVIVNDAAIADTAIITEKSLIRLGGSLFRVRLMRQRAAILTADGRGRWEVTKPGRVSTTWRSPVLTVPGPAPTRARRALPLLAAGMGAALGVGIAVITGYWTFLLLAALGPLMMLSTAVADRVNGRKSHRRETADHTLLLANHIGALNAAMESDREDAWDRFPDPAEVLTRAAGPSARLWERGPSDDEWLFLRVGVGTRKTRCAMPEPPDVADVPITLDLARAGTVGVSGESQDLLRSILAQLAVLHSPAQLRIVIITRDPDFYALRDLPHSRAPGAGFGSVVSSLDAAAATIAALRCEQPVGRTTVVILDNAHRLRAIPGLAALLESAGRARSATPAPREESRVLFICLEDDARKLPSHCRTLVHVSNGRVVVSDSEGTVEAEADGVSQRRLLDLVANLTPLSAGEAAGGSLPQQIGLSILIPEVFHKVAGPQALRNRWSRPSVRCVIGRGRDADLALDLDADGPHFLVAGTTGSGKSELLQTLVASLASAAPPQVTSFLLVDYKGGSAFAHAALLPHTTGLVTDLDPRSAARVLTSLRAQIRSREKDLAALGLPDLLRWRAVCPETCPPKLVIVVDEFAAMAAELPEFLTGLVDVAQRGRSLGIHLILATQRPAGVVSPAIKANITGRICLRVADDMDSTDVIDAPIAASISRVTPGRAYLRSAKNQRVAFQTGRVAGPWTDPDAEAVMVRLRNPDGTMHPEADCAVRAPDDLTDLGVLVAHCLSAAADLPPVPRPWLPPLPPLLDRATAAHLTGGEDARGALGMLDIPHAGRQELLSLPDGSALFLGPAGSGRSSALRTLAQAHLHRNPLTQLIVLDCTGGLRDLASWPACTTYLTGSEPALLARVTDRLTEELIGRSGAEHSPTPVLVIVDNWEATAAVMDPVDFGACTTKLAELAARGPTSAILVAAGASSRLQHTRAAVGFASRWDFDDPGASSRKHRVDGAPLPDEAAVPGRGSTPGGAQFQLMAPTNDIPGTGSLPATAVITVRSLPTSVSRSALPSPTQHALYWGLGHDDGRPVAFNAAIDQGSMLIAGPRRSGISSALRTITQAALHASIPVLATGMGRLSPENQALTWPGNPLVWVDLRAGPAALEHAFAAHEGPLLVIVDDGHDLQDHPAGTVLTRFLTAAGPGQNLVMGVRSDRLARTFRGLIADVAAYRRGILLQPDGQDGASLDVQLPRRRG</sequence>
<dbReference type="GO" id="GO:0005524">
    <property type="term" value="F:ATP binding"/>
    <property type="evidence" value="ECO:0007669"/>
    <property type="project" value="UniProtKB-UniRule"/>
</dbReference>
<dbReference type="Proteomes" id="UP000268084">
    <property type="component" value="Chromosome"/>
</dbReference>
<keyword evidence="6" id="KW-1133">Transmembrane helix</keyword>
<keyword evidence="6" id="KW-0812">Transmembrane</keyword>
<evidence type="ECO:0000259" key="8">
    <source>
        <dbReference type="PROSITE" id="PS50901"/>
    </source>
</evidence>
<dbReference type="RefSeq" id="WP_124798179.1">
    <property type="nucleotide sequence ID" value="NZ_CP034170.1"/>
</dbReference>
<dbReference type="SUPFAM" id="SSF52540">
    <property type="entry name" value="P-loop containing nucleoside triphosphate hydrolases"/>
    <property type="match status" value="1"/>
</dbReference>
<dbReference type="CDD" id="cd00060">
    <property type="entry name" value="FHA"/>
    <property type="match status" value="1"/>
</dbReference>
<dbReference type="Pfam" id="PF16697">
    <property type="entry name" value="Yop-YscD_cpl"/>
    <property type="match status" value="1"/>
</dbReference>
<feature type="region of interest" description="Disordered" evidence="5">
    <location>
        <begin position="1084"/>
        <end position="1108"/>
    </location>
</feature>
<evidence type="ECO:0000256" key="5">
    <source>
        <dbReference type="SAM" id="MobiDB-lite"/>
    </source>
</evidence>
<dbReference type="InterPro" id="IPR003593">
    <property type="entry name" value="AAA+_ATPase"/>
</dbReference>
<organism evidence="9 10">
    <name type="scientific">Nakamurella antarctica</name>
    <dbReference type="NCBI Taxonomy" id="1902245"/>
    <lineage>
        <taxon>Bacteria</taxon>
        <taxon>Bacillati</taxon>
        <taxon>Actinomycetota</taxon>
        <taxon>Actinomycetes</taxon>
        <taxon>Nakamurellales</taxon>
        <taxon>Nakamurellaceae</taxon>
        <taxon>Nakamurella</taxon>
    </lineage>
</organism>
<gene>
    <name evidence="9" type="ORF">EH165_04260</name>
</gene>
<accession>A0A3G8ZSM2</accession>
<dbReference type="SMART" id="SM00382">
    <property type="entry name" value="AAA"/>
    <property type="match status" value="2"/>
</dbReference>
<dbReference type="PROSITE" id="PS50901">
    <property type="entry name" value="FTSK"/>
    <property type="match status" value="1"/>
</dbReference>
<dbReference type="Pfam" id="PF01580">
    <property type="entry name" value="FtsK_SpoIIIE"/>
    <property type="match status" value="1"/>
</dbReference>
<feature type="binding site" evidence="4">
    <location>
        <begin position="620"/>
        <end position="627"/>
    </location>
    <ligand>
        <name>ATP</name>
        <dbReference type="ChEBI" id="CHEBI:30616"/>
    </ligand>
</feature>
<evidence type="ECO:0000256" key="3">
    <source>
        <dbReference type="ARBA" id="ARBA00022840"/>
    </source>
</evidence>
<feature type="transmembrane region" description="Helical" evidence="6">
    <location>
        <begin position="226"/>
        <end position="245"/>
    </location>
</feature>
<dbReference type="InterPro" id="IPR050206">
    <property type="entry name" value="FtsK/SpoIIIE/SftA"/>
</dbReference>
<evidence type="ECO:0000256" key="4">
    <source>
        <dbReference type="PROSITE-ProRule" id="PRU00289"/>
    </source>
</evidence>
<evidence type="ECO:0000256" key="6">
    <source>
        <dbReference type="SAM" id="Phobius"/>
    </source>
</evidence>
<dbReference type="Gene3D" id="2.60.200.20">
    <property type="match status" value="1"/>
</dbReference>
<dbReference type="SUPFAM" id="SSF49879">
    <property type="entry name" value="SMAD/FHA domain"/>
    <property type="match status" value="1"/>
</dbReference>
<dbReference type="KEGG" id="nak:EH165_04260"/>
<dbReference type="PROSITE" id="PS50006">
    <property type="entry name" value="FHA_DOMAIN"/>
    <property type="match status" value="1"/>
</dbReference>
<dbReference type="InterPro" id="IPR032030">
    <property type="entry name" value="YscD_cytoplasmic_dom"/>
</dbReference>
<evidence type="ECO:0000259" key="7">
    <source>
        <dbReference type="PROSITE" id="PS50006"/>
    </source>
</evidence>
<dbReference type="SMART" id="SM00240">
    <property type="entry name" value="FHA"/>
    <property type="match status" value="1"/>
</dbReference>
<evidence type="ECO:0000313" key="10">
    <source>
        <dbReference type="Proteomes" id="UP000268084"/>
    </source>
</evidence>
<keyword evidence="1" id="KW-0597">Phosphoprotein</keyword>
<dbReference type="PANTHER" id="PTHR22683">
    <property type="entry name" value="SPORULATION PROTEIN RELATED"/>
    <property type="match status" value="1"/>
</dbReference>
<dbReference type="PANTHER" id="PTHR22683:SF1">
    <property type="entry name" value="TYPE VII SECRETION SYSTEM PROTEIN ESSC"/>
    <property type="match status" value="1"/>
</dbReference>
<name>A0A3G8ZSM2_9ACTN</name>
<dbReference type="OrthoDB" id="9807790at2"/>
<dbReference type="InterPro" id="IPR002543">
    <property type="entry name" value="FtsK_dom"/>
</dbReference>
<dbReference type="EMBL" id="CP034170">
    <property type="protein sequence ID" value="AZI57494.1"/>
    <property type="molecule type" value="Genomic_DNA"/>
</dbReference>
<keyword evidence="10" id="KW-1185">Reference proteome</keyword>
<dbReference type="GO" id="GO:0003677">
    <property type="term" value="F:DNA binding"/>
    <property type="evidence" value="ECO:0007669"/>
    <property type="project" value="InterPro"/>
</dbReference>
<reference evidence="9 10" key="1">
    <citation type="submission" date="2018-11" db="EMBL/GenBank/DDBJ databases">
        <authorList>
            <person name="Da X."/>
        </authorList>
    </citation>
    <scope>NUCLEOTIDE SEQUENCE [LARGE SCALE GENOMIC DNA]</scope>
    <source>
        <strain evidence="9 10">S14-144</strain>
    </source>
</reference>
<feature type="domain" description="FtsK" evidence="8">
    <location>
        <begin position="602"/>
        <end position="790"/>
    </location>
</feature>
<keyword evidence="6" id="KW-0472">Membrane</keyword>
<dbReference type="CDD" id="cd01127">
    <property type="entry name" value="TrwB_TraG_TraD_VirD4"/>
    <property type="match status" value="1"/>
</dbReference>
<reference evidence="9 10" key="2">
    <citation type="submission" date="2018-12" db="EMBL/GenBank/DDBJ databases">
        <title>Nakamurella antarcticus sp. nov., isolated from Antarctica South Shetland Islands soil.</title>
        <authorList>
            <person name="Peng F."/>
        </authorList>
    </citation>
    <scope>NUCLEOTIDE SEQUENCE [LARGE SCALE GENOMIC DNA]</scope>
    <source>
        <strain evidence="9 10">S14-144</strain>
    </source>
</reference>